<proteinExistence type="predicted"/>
<dbReference type="InterPro" id="IPR059100">
    <property type="entry name" value="TSP3_bac"/>
</dbReference>
<dbReference type="EMBL" id="WJBH02000204">
    <property type="protein sequence ID" value="KAI9549916.1"/>
    <property type="molecule type" value="Genomic_DNA"/>
</dbReference>
<feature type="region of interest" description="Disordered" evidence="5">
    <location>
        <begin position="1829"/>
        <end position="1882"/>
    </location>
</feature>
<feature type="compositionally biased region" description="Polar residues" evidence="5">
    <location>
        <begin position="2026"/>
        <end position="2036"/>
    </location>
</feature>
<keyword evidence="4" id="KW-0106">Calcium</keyword>
<dbReference type="InterPro" id="IPR018247">
    <property type="entry name" value="EF_Hand_1_Ca_BS"/>
</dbReference>
<keyword evidence="3" id="KW-0732">Signal</keyword>
<feature type="compositionally biased region" description="Polar residues" evidence="5">
    <location>
        <begin position="2180"/>
        <end position="2200"/>
    </location>
</feature>
<feature type="compositionally biased region" description="Polar residues" evidence="5">
    <location>
        <begin position="1872"/>
        <end position="1882"/>
    </location>
</feature>
<feature type="domain" description="RapA2 cadherin-like" evidence="6">
    <location>
        <begin position="1419"/>
        <end position="1487"/>
    </location>
</feature>
<dbReference type="InterPro" id="IPR041339">
    <property type="entry name" value="Ig-like_bac"/>
</dbReference>
<comment type="subcellular location">
    <subcellularLocation>
        <location evidence="1">Secreted</location>
    </subcellularLocation>
</comment>
<dbReference type="Pfam" id="PF18200">
    <property type="entry name" value="Big_11"/>
    <property type="match status" value="1"/>
</dbReference>
<feature type="region of interest" description="Disordered" evidence="5">
    <location>
        <begin position="1217"/>
        <end position="1242"/>
    </location>
</feature>
<dbReference type="Proteomes" id="UP000820818">
    <property type="component" value="Unassembled WGS sequence"/>
</dbReference>
<evidence type="ECO:0000256" key="1">
    <source>
        <dbReference type="ARBA" id="ARBA00004613"/>
    </source>
</evidence>
<comment type="caution">
    <text evidence="9">The sequence shown here is derived from an EMBL/GenBank/DDBJ whole genome shotgun (WGS) entry which is preliminary data.</text>
</comment>
<reference evidence="9" key="1">
    <citation type="submission" date="2022-05" db="EMBL/GenBank/DDBJ databases">
        <title>A multi-omics perspective on studying reproductive biology in Daphnia sinensis.</title>
        <authorList>
            <person name="Jia J."/>
        </authorList>
    </citation>
    <scope>NUCLEOTIDE SEQUENCE</scope>
    <source>
        <strain evidence="9">WSL</strain>
    </source>
</reference>
<feature type="region of interest" description="Disordered" evidence="5">
    <location>
        <begin position="1983"/>
        <end position="2036"/>
    </location>
</feature>
<gene>
    <name evidence="9" type="ORF">GHT06_004501</name>
</gene>
<feature type="region of interest" description="Disordered" evidence="5">
    <location>
        <begin position="1574"/>
        <end position="1612"/>
    </location>
</feature>
<evidence type="ECO:0000256" key="2">
    <source>
        <dbReference type="ARBA" id="ARBA00022525"/>
    </source>
</evidence>
<dbReference type="Pfam" id="PF17892">
    <property type="entry name" value="Cadherin_5"/>
    <property type="match status" value="1"/>
</dbReference>
<evidence type="ECO:0000259" key="7">
    <source>
        <dbReference type="Pfam" id="PF17892"/>
    </source>
</evidence>
<evidence type="ECO:0000313" key="9">
    <source>
        <dbReference type="EMBL" id="KAI9549916.1"/>
    </source>
</evidence>
<feature type="region of interest" description="Disordered" evidence="5">
    <location>
        <begin position="2138"/>
        <end position="2200"/>
    </location>
</feature>
<dbReference type="InterPro" id="IPR026341">
    <property type="entry name" value="T9SS_type_B"/>
</dbReference>
<feature type="compositionally biased region" description="Polar residues" evidence="5">
    <location>
        <begin position="1229"/>
        <end position="1242"/>
    </location>
</feature>
<evidence type="ECO:0000256" key="3">
    <source>
        <dbReference type="ARBA" id="ARBA00022729"/>
    </source>
</evidence>
<dbReference type="NCBIfam" id="NF012211">
    <property type="entry name" value="tand_rpt_95"/>
    <property type="match status" value="6"/>
</dbReference>
<keyword evidence="2" id="KW-0964">Secreted</keyword>
<dbReference type="InterPro" id="IPR041690">
    <property type="entry name" value="Cadherin_5"/>
</dbReference>
<feature type="compositionally biased region" description="Polar residues" evidence="5">
    <location>
        <begin position="1949"/>
        <end position="1958"/>
    </location>
</feature>
<dbReference type="InterPro" id="IPR040853">
    <property type="entry name" value="RapA2_cadherin-like"/>
</dbReference>
<name>A0AAD5PK45_9CRUS</name>
<evidence type="ECO:0000256" key="5">
    <source>
        <dbReference type="SAM" id="MobiDB-lite"/>
    </source>
</evidence>
<dbReference type="Pfam" id="PF17803">
    <property type="entry name" value="Cadherin_4"/>
    <property type="match status" value="2"/>
</dbReference>
<dbReference type="Gene3D" id="2.60.40.1200">
    <property type="match status" value="5"/>
</dbReference>
<sequence>MQNINGTTTGVSGYNASFPTWMKFSFDERISEVRFSIVGGPPTSTGSTVKLTPSGGTYVAADAMLITNGINTYIIDDNPTNTSEFVLTGANWTTQANTSAYSDGDGCADAIESLSSTTAKSISVFPTGTDDNSNGLLNNYESTTTAGTINYTSKYNDYALVNTINYCLDNDKDGVPDLLDLDDDNDGILDTVECSSPCPQPIINGGFESPNYTATNYYMSTSIPGWKTTNSDSQIELWVGGFNGVPAAEGDQIAELNANQIGVLYQKLCVIPGSTISWSVKHRGRDGIDVAEVQFGPSVAGATTVKSMSDDKLAWGTHTGTYQIPLNQTETYIVFKPISVTGGSLASGNLLDDVQITVINQITTCDTDNDGILNVFDTDSDNDGCSDANEAYGTSTAQGADGNMFYGTGNPPAVDADGKVIGASYAGTSVNVTTAGAASTITTQPSDKALAVGVTTTSFTAAVTVGSGTSSYQWQVSADGGATWTNITNNTMYSGASTTTLTLTGITSSMNEYKYRLTIAQSDFVCGNVTSNAARLILASLPTIVDESATTNEDTPITGNVLTNDSSASGGLTVSSFTVLGSNGTPLTGPFVVGQPVVITECTPLQVNTLEFGPNGGPVGNGPTTLTTVTFSHNTDNPTGNTFSTYANPLTVTASLDNHQYTSTTLTNLSSSFTGSAAFGVLDYTATKPIYSRLNLFGQPIDSYYTTPGSPTGTGVSVSNNYSLNIYIPTDKLQGQSNIGRYQMADITLNFNRPVDDPVMNLSAMGAWWLLNGAYLYYSAEMDLVSSNTPITLSKLSGTNPGLAVTTLSGVQQINNGSGSIDYYGVNSGAGSVQLTGTGITSVKFRMYLRAGGKEPTGVWPRDGGELFLMGLSVKETIPAKCTTSGTLTLNSNGSYTFVPAADFNGIVPTIEYTSVDNAGGADVGALKLNVTPVNDAPVAINDVISATEDTLNTGNVLTNDTDADGNPLTVSTFEVNGVTYNAGTSVSIPDVGTILINADGSFTFTPALNYTGNVPDINYTISDGKGGSDTGLLDIVVSPVNDAPLATDDILTTSSGATENGNVKTNDTDLEGNALTVTQFTIAGVTGTFTAGTTVNIPNVGSILINSNGTYTFISLATFSGDAPIITYTVSDGNGGTDTAVLDIYVAPVNAAPVAANDSKTVNEDNPATGNVILGEGGVGADSDVNANTTLELTEISFTVAALTVTAVNDEPIAVNDDNLVTPEDSPATGNVLDNDSDPEGNSITVTQFTIAGISTVFTAGTTATIPNVGTLIINANGSFIFTPAANYNGPVPAITYTARDSNGGEDTAFLNISVSPLNDNPIAVDDSQTIAQGTSATGNILTNDTDAENAVLSVTSFSINGKTYPAGSIVNIDNVGTLIVKADGSYNFTPLSTFSGTLPSISYELSDGSGGTDTGALNITVTAVNTAPVANDNTASTPQNTNATGNVLTNDTDVDGNTLSVSQFTVAGVTGIGTLTINADGSFTFVPATNYYGPVPAATYTVSDGNGGTDTGLLNLSVSPVDTDGDGVLDFQELLDDLNDPCSYTAVPASTSPAYAAWAALDCDADGLTNGTELTNGTNPLNADTDGDGNPDNTDPNPKVPTATNDSASATSGTAVVVNILANDDYLPNDGNTITKTGGTATGTVSFDPVKGEMTYTPAAGEAGTSVTIIYQVCQGTVCATATVTINVAALISTPSSPADSDGDGVTDAQEALDNTNPNDPCDYKSASQDLTKVSTAWKSLDCDQDGLTNNEELTGIDDPATPANPKGIKTDMFNSDSDGDGVSDAQEALDGTNPNDSCDYKSASQDLTKVSTAWKSLDCDQDGLTNNEELTGIDDPATPANPKGIKTDMFNSDSDGDGVSDAQEALDGTNPNDSCDYKSASQDLTKVSTAWKSLDCDNDGLSNNEELTGIDDPATPANPKGIKTDMFNSDSDGDGVSDAQEALDGTNPNDSCDYKSASQDLTKVSTAWKSLDCDQDGLSNNEELTGIDDPATPANPKGIKTDMFNSDSDGDGVSDAQEALDGTNPNDSCDYKSASQDLTKVSTAWKSLDCDQDGLSNNEELTGIDDPATPANPKGIKTDPRNPDTDGDGVSDAQEALDGTNPNDSCDYKSASQDLTKVSTAWKSLDCDNDGLTNNEELTGIDDPATPANPKGIKTDLRNPDSDGDGVSDAQEALDGTNPNDPCSFKPASQTLTPSAVWSNGDCDGDGVTNGKEKADATNPLNACEFKVASRTLTPSDAWKNGDCDGDGLKNEVDGIEDCDKDGTPNFLDPESCNIDILMANVFTPNGDGINDEIKPVLLGINKFICFKVYNRWGNLVFETKDREKGWDGDYRESGQGTETFQWLAEGYDYNGQLVKRTGMITLLR</sequence>
<protein>
    <recommendedName>
        <fullName evidence="11">Tandem-95 repeat protein</fullName>
    </recommendedName>
</protein>
<evidence type="ECO:0008006" key="11">
    <source>
        <dbReference type="Google" id="ProtNLM"/>
    </source>
</evidence>
<evidence type="ECO:0000313" key="10">
    <source>
        <dbReference type="Proteomes" id="UP000820818"/>
    </source>
</evidence>
<feature type="domain" description="Cell-surface Ig-like bacterial" evidence="8">
    <location>
        <begin position="1337"/>
        <end position="1393"/>
    </location>
</feature>
<evidence type="ECO:0000259" key="6">
    <source>
        <dbReference type="Pfam" id="PF17803"/>
    </source>
</evidence>
<feature type="region of interest" description="Disordered" evidence="5">
    <location>
        <begin position="1697"/>
        <end position="1728"/>
    </location>
</feature>
<feature type="region of interest" description="Disordered" evidence="5">
    <location>
        <begin position="1776"/>
        <end position="1800"/>
    </location>
</feature>
<feature type="domain" description="RapA2 cadherin-like" evidence="6">
    <location>
        <begin position="542"/>
        <end position="585"/>
    </location>
</feature>
<accession>A0AAD5PK45</accession>
<dbReference type="Pfam" id="PF17963">
    <property type="entry name" value="Big_9"/>
    <property type="match status" value="4"/>
</dbReference>
<feature type="compositionally biased region" description="Low complexity" evidence="5">
    <location>
        <begin position="1574"/>
        <end position="1599"/>
    </location>
</feature>
<dbReference type="Gene3D" id="1.10.238.10">
    <property type="entry name" value="EF-hand"/>
    <property type="match status" value="2"/>
</dbReference>
<organism evidence="9 10">
    <name type="scientific">Daphnia sinensis</name>
    <dbReference type="NCBI Taxonomy" id="1820382"/>
    <lineage>
        <taxon>Eukaryota</taxon>
        <taxon>Metazoa</taxon>
        <taxon>Ecdysozoa</taxon>
        <taxon>Arthropoda</taxon>
        <taxon>Crustacea</taxon>
        <taxon>Branchiopoda</taxon>
        <taxon>Diplostraca</taxon>
        <taxon>Cladocera</taxon>
        <taxon>Anomopoda</taxon>
        <taxon>Daphniidae</taxon>
        <taxon>Daphnia</taxon>
        <taxon>Daphnia similis group</taxon>
    </lineage>
</organism>
<keyword evidence="10" id="KW-1185">Reference proteome</keyword>
<evidence type="ECO:0000259" key="8">
    <source>
        <dbReference type="Pfam" id="PF18200"/>
    </source>
</evidence>
<dbReference type="Pfam" id="PF13585">
    <property type="entry name" value="CHU_C"/>
    <property type="match status" value="1"/>
</dbReference>
<feature type="domain" description="Cadherin-like" evidence="7">
    <location>
        <begin position="883"/>
        <end position="932"/>
    </location>
</feature>
<feature type="compositionally biased region" description="Polar residues" evidence="5">
    <location>
        <begin position="2103"/>
        <end position="2113"/>
    </location>
</feature>
<dbReference type="PROSITE" id="PS00018">
    <property type="entry name" value="EF_HAND_1"/>
    <property type="match status" value="1"/>
</dbReference>
<feature type="region of interest" description="Disordered" evidence="5">
    <location>
        <begin position="1905"/>
        <end position="1958"/>
    </location>
</feature>
<evidence type="ECO:0000256" key="4">
    <source>
        <dbReference type="ARBA" id="ARBA00022837"/>
    </source>
</evidence>
<feature type="region of interest" description="Disordered" evidence="5">
    <location>
        <begin position="2052"/>
        <end position="2113"/>
    </location>
</feature>
<dbReference type="Pfam" id="PF18884">
    <property type="entry name" value="TSP3_bac"/>
    <property type="match status" value="11"/>
</dbReference>
<dbReference type="NCBIfam" id="TIGR04131">
    <property type="entry name" value="Bac_Flav_CTERM"/>
    <property type="match status" value="1"/>
</dbReference>